<dbReference type="Pfam" id="PF03602">
    <property type="entry name" value="Cons_hypoth95"/>
    <property type="match status" value="1"/>
</dbReference>
<evidence type="ECO:0000259" key="2">
    <source>
        <dbReference type="Pfam" id="PF22013"/>
    </source>
</evidence>
<dbReference type="OrthoDB" id="1000417at2"/>
<dbReference type="Gene3D" id="1.10.10.1110">
    <property type="entry name" value="Methyltransferase PG1098, N-terminal domain"/>
    <property type="match status" value="1"/>
</dbReference>
<accession>A0A1I1PCL3</accession>
<dbReference type="STRING" id="870482.SAMN04487987_103226"/>
<feature type="domain" description="PG-1098 ferredoxin-like" evidence="2">
    <location>
        <begin position="279"/>
        <end position="321"/>
    </location>
</feature>
<protein>
    <submittedName>
        <fullName evidence="3">Uncharacterized protein</fullName>
    </submittedName>
</protein>
<dbReference type="AlphaFoldDB" id="A0A1I1PCL3"/>
<dbReference type="InterPro" id="IPR054168">
    <property type="entry name" value="PG_1098_Fer"/>
</dbReference>
<dbReference type="Pfam" id="PF22013">
    <property type="entry name" value="PG_1098_Fer"/>
    <property type="match status" value="1"/>
</dbReference>
<dbReference type="Gene3D" id="3.40.50.150">
    <property type="entry name" value="Vaccinia Virus protein VP39"/>
    <property type="match status" value="1"/>
</dbReference>
<dbReference type="RefSeq" id="WP_092850397.1">
    <property type="nucleotide sequence ID" value="NZ_FOMI01000003.1"/>
</dbReference>
<evidence type="ECO:0000313" key="4">
    <source>
        <dbReference type="Proteomes" id="UP000199439"/>
    </source>
</evidence>
<sequence length="394" mass="45245">MNKNILNTDIQNFIKNNANIAIGDLVLKGTTFPDVDTKQIVEQIEAKNRCKSKLFTWYSTNKIYYPNKLNIEQTSSETTAKYKSELINGNSVIDLTGGFGVDCFYFSKRFKSVTHCEINESLSDIVNHNYQQLNISNIETINEDGIAYLETSNKQFDWIYIDPSRRHDSKGKVFFLKDCLPNVPEHLNMLFKHSNNIMIKTSPLLDISVGISELKHVKTIHVVAVNNEVKELLWVLENGYDSKITIKTVNIKKDKQEHFSFLLDEEKLTEPTYSLPLAYLYEPNTSILKSGAFNQTSKQLKINKLQKHSHLYTSSALIDFPGRIFTIEASLPYNKKTIKRLDIKKANITTRNFPETVQQIRSKFKINDGGNDYLFFTTDMDGNKIVLITKKTNL</sequence>
<evidence type="ECO:0000259" key="1">
    <source>
        <dbReference type="Pfam" id="PF18096"/>
    </source>
</evidence>
<keyword evidence="4" id="KW-1185">Reference proteome</keyword>
<proteinExistence type="predicted"/>
<dbReference type="Proteomes" id="UP000199439">
    <property type="component" value="Unassembled WGS sequence"/>
</dbReference>
<dbReference type="SUPFAM" id="SSF53335">
    <property type="entry name" value="S-adenosyl-L-methionine-dependent methyltransferases"/>
    <property type="match status" value="1"/>
</dbReference>
<dbReference type="CDD" id="cd02440">
    <property type="entry name" value="AdoMet_MTases"/>
    <property type="match status" value="1"/>
</dbReference>
<dbReference type="EMBL" id="FOMI01000003">
    <property type="protein sequence ID" value="SFD05378.1"/>
    <property type="molecule type" value="Genomic_DNA"/>
</dbReference>
<dbReference type="InterPro" id="IPR041497">
    <property type="entry name" value="Thump-like"/>
</dbReference>
<evidence type="ECO:0000313" key="3">
    <source>
        <dbReference type="EMBL" id="SFD05378.1"/>
    </source>
</evidence>
<feature type="domain" description="THUMP-like" evidence="1">
    <location>
        <begin position="322"/>
        <end position="391"/>
    </location>
</feature>
<dbReference type="InterPro" id="IPR029063">
    <property type="entry name" value="SAM-dependent_MTases_sf"/>
</dbReference>
<reference evidence="4" key="1">
    <citation type="submission" date="2016-10" db="EMBL/GenBank/DDBJ databases">
        <authorList>
            <person name="Varghese N."/>
            <person name="Submissions S."/>
        </authorList>
    </citation>
    <scope>NUCLEOTIDE SEQUENCE [LARGE SCALE GENOMIC DNA]</scope>
    <source>
        <strain evidence="4">DSM 25730</strain>
    </source>
</reference>
<name>A0A1I1PCL3_9FLAO</name>
<organism evidence="3 4">
    <name type="scientific">Algibacter pectinivorans</name>
    <dbReference type="NCBI Taxonomy" id="870482"/>
    <lineage>
        <taxon>Bacteria</taxon>
        <taxon>Pseudomonadati</taxon>
        <taxon>Bacteroidota</taxon>
        <taxon>Flavobacteriia</taxon>
        <taxon>Flavobacteriales</taxon>
        <taxon>Flavobacteriaceae</taxon>
        <taxon>Algibacter</taxon>
    </lineage>
</organism>
<dbReference type="Pfam" id="PF18096">
    <property type="entry name" value="Thump_like"/>
    <property type="match status" value="1"/>
</dbReference>
<gene>
    <name evidence="3" type="ORF">SAMN04487987_103226</name>
</gene>